<evidence type="ECO:0000313" key="7">
    <source>
        <dbReference type="Proteomes" id="UP000002725"/>
    </source>
</evidence>
<dbReference type="STRING" id="290512.Paes_0580"/>
<dbReference type="EMBL" id="CP001108">
    <property type="protein sequence ID" value="ACF45636.1"/>
    <property type="molecule type" value="Genomic_DNA"/>
</dbReference>
<keyword evidence="3" id="KW-0408">Iron</keyword>
<dbReference type="eggNOG" id="COG2146">
    <property type="taxonomic scope" value="Bacteria"/>
</dbReference>
<evidence type="ECO:0000313" key="6">
    <source>
        <dbReference type="EMBL" id="ACF45636.1"/>
    </source>
</evidence>
<protein>
    <submittedName>
        <fullName evidence="6">Rieske (2Fe-2S) domain protein</fullName>
    </submittedName>
</protein>
<organism evidence="6 7">
    <name type="scientific">Prosthecochloris aestuarii (strain DSM 271 / SK 413)</name>
    <dbReference type="NCBI Taxonomy" id="290512"/>
    <lineage>
        <taxon>Bacteria</taxon>
        <taxon>Pseudomonadati</taxon>
        <taxon>Chlorobiota</taxon>
        <taxon>Chlorobiia</taxon>
        <taxon>Chlorobiales</taxon>
        <taxon>Chlorobiaceae</taxon>
        <taxon>Prosthecochloris</taxon>
    </lineage>
</organism>
<evidence type="ECO:0000256" key="4">
    <source>
        <dbReference type="ARBA" id="ARBA00023014"/>
    </source>
</evidence>
<keyword evidence="7" id="KW-1185">Reference proteome</keyword>
<keyword evidence="2" id="KW-0479">Metal-binding</keyword>
<evidence type="ECO:0000259" key="5">
    <source>
        <dbReference type="PROSITE" id="PS51296"/>
    </source>
</evidence>
<dbReference type="PROSITE" id="PS51296">
    <property type="entry name" value="RIESKE"/>
    <property type="match status" value="1"/>
</dbReference>
<dbReference type="CDD" id="cd03467">
    <property type="entry name" value="Rieske"/>
    <property type="match status" value="1"/>
</dbReference>
<dbReference type="InterPro" id="IPR017941">
    <property type="entry name" value="Rieske_2Fe-2S"/>
</dbReference>
<feature type="domain" description="Rieske" evidence="5">
    <location>
        <begin position="78"/>
        <end position="154"/>
    </location>
</feature>
<dbReference type="InterPro" id="IPR036922">
    <property type="entry name" value="Rieske_2Fe-2S_sf"/>
</dbReference>
<dbReference type="Gene3D" id="2.102.10.10">
    <property type="entry name" value="Rieske [2Fe-2S] iron-sulphur domain"/>
    <property type="match status" value="1"/>
</dbReference>
<dbReference type="AlphaFoldDB" id="B4S5Y5"/>
<sequence>MLVCRHKGIFIHINRIPIMSVTKLDRNFFQRLLGLPATHKPVSPDCWTLQNGTVMLDLSKVTELSKAGSAVRLDGKGLEHSLLVVHGDDGRFHALKNVCTHGKRQLDPVPGTSTVQCCSIGASTFSYDGKLIEGPAKGPLTVYRVEEADKTLKIAL</sequence>
<dbReference type="SUPFAM" id="SSF50022">
    <property type="entry name" value="ISP domain"/>
    <property type="match status" value="1"/>
</dbReference>
<gene>
    <name evidence="6" type="ordered locus">Paes_0580</name>
</gene>
<dbReference type="KEGG" id="paa:Paes_0580"/>
<dbReference type="HOGENOM" id="CLU_1882311_0_0_10"/>
<dbReference type="Pfam" id="PF00355">
    <property type="entry name" value="Rieske"/>
    <property type="match status" value="1"/>
</dbReference>
<evidence type="ECO:0000256" key="2">
    <source>
        <dbReference type="ARBA" id="ARBA00022723"/>
    </source>
</evidence>
<name>B4S5Y5_PROA2</name>
<keyword evidence="1" id="KW-0001">2Fe-2S</keyword>
<dbReference type="GO" id="GO:0046872">
    <property type="term" value="F:metal ion binding"/>
    <property type="evidence" value="ECO:0007669"/>
    <property type="project" value="UniProtKB-KW"/>
</dbReference>
<dbReference type="Proteomes" id="UP000002725">
    <property type="component" value="Chromosome"/>
</dbReference>
<reference evidence="6" key="1">
    <citation type="submission" date="2008-06" db="EMBL/GenBank/DDBJ databases">
        <title>Complete sequence of chromosome of Prosthecochloris aestuarii DSM 271.</title>
        <authorList>
            <consortium name="US DOE Joint Genome Institute"/>
            <person name="Lucas S."/>
            <person name="Copeland A."/>
            <person name="Lapidus A."/>
            <person name="Glavina del Rio T."/>
            <person name="Dalin E."/>
            <person name="Tice H."/>
            <person name="Bruce D."/>
            <person name="Goodwin L."/>
            <person name="Pitluck S."/>
            <person name="Schmutz J."/>
            <person name="Larimer F."/>
            <person name="Land M."/>
            <person name="Hauser L."/>
            <person name="Kyrpides N."/>
            <person name="Anderson I."/>
            <person name="Liu Z."/>
            <person name="Li T."/>
            <person name="Zhao F."/>
            <person name="Overmann J."/>
            <person name="Bryant D.A."/>
            <person name="Richardson P."/>
        </authorList>
    </citation>
    <scope>NUCLEOTIDE SEQUENCE [LARGE SCALE GENOMIC DNA]</scope>
    <source>
        <strain evidence="6">DSM 271</strain>
    </source>
</reference>
<proteinExistence type="predicted"/>
<keyword evidence="4" id="KW-0411">Iron-sulfur</keyword>
<evidence type="ECO:0000256" key="1">
    <source>
        <dbReference type="ARBA" id="ARBA00022714"/>
    </source>
</evidence>
<evidence type="ECO:0000256" key="3">
    <source>
        <dbReference type="ARBA" id="ARBA00023004"/>
    </source>
</evidence>
<accession>B4S5Y5</accession>
<dbReference type="GO" id="GO:0051537">
    <property type="term" value="F:2 iron, 2 sulfur cluster binding"/>
    <property type="evidence" value="ECO:0007669"/>
    <property type="project" value="UniProtKB-KW"/>
</dbReference>